<dbReference type="InterPro" id="IPR036322">
    <property type="entry name" value="WD40_repeat_dom_sf"/>
</dbReference>
<organism evidence="3 4">
    <name type="scientific">Pyrrhoderma noxium</name>
    <dbReference type="NCBI Taxonomy" id="2282107"/>
    <lineage>
        <taxon>Eukaryota</taxon>
        <taxon>Fungi</taxon>
        <taxon>Dikarya</taxon>
        <taxon>Basidiomycota</taxon>
        <taxon>Agaricomycotina</taxon>
        <taxon>Agaricomycetes</taxon>
        <taxon>Hymenochaetales</taxon>
        <taxon>Hymenochaetaceae</taxon>
        <taxon>Pyrrhoderma</taxon>
    </lineage>
</organism>
<keyword evidence="2" id="KW-0472">Membrane</keyword>
<keyword evidence="2" id="KW-0812">Transmembrane</keyword>
<dbReference type="AlphaFoldDB" id="A0A286UFP8"/>
<feature type="region of interest" description="Disordered" evidence="1">
    <location>
        <begin position="41"/>
        <end position="61"/>
    </location>
</feature>
<feature type="transmembrane region" description="Helical" evidence="2">
    <location>
        <begin position="325"/>
        <end position="347"/>
    </location>
</feature>
<dbReference type="STRING" id="2282107.A0A286UFP8"/>
<reference evidence="3 4" key="1">
    <citation type="journal article" date="2017" name="Mol. Ecol.">
        <title>Comparative and population genomic landscape of Phellinus noxius: A hypervariable fungus causing root rot in trees.</title>
        <authorList>
            <person name="Chung C.L."/>
            <person name="Lee T.J."/>
            <person name="Akiba M."/>
            <person name="Lee H.H."/>
            <person name="Kuo T.H."/>
            <person name="Liu D."/>
            <person name="Ke H.M."/>
            <person name="Yokoi T."/>
            <person name="Roa M.B."/>
            <person name="Lu M.J."/>
            <person name="Chang Y.Y."/>
            <person name="Ann P.J."/>
            <person name="Tsai J.N."/>
            <person name="Chen C.Y."/>
            <person name="Tzean S.S."/>
            <person name="Ota Y."/>
            <person name="Hattori T."/>
            <person name="Sahashi N."/>
            <person name="Liou R.F."/>
            <person name="Kikuchi T."/>
            <person name="Tsai I.J."/>
        </authorList>
    </citation>
    <scope>NUCLEOTIDE SEQUENCE [LARGE SCALE GENOMIC DNA]</scope>
    <source>
        <strain evidence="3 4">FFPRI411160</strain>
    </source>
</reference>
<gene>
    <name evidence="3" type="ORF">PNOK_0526500</name>
</gene>
<evidence type="ECO:0000313" key="4">
    <source>
        <dbReference type="Proteomes" id="UP000217199"/>
    </source>
</evidence>
<feature type="region of interest" description="Disordered" evidence="1">
    <location>
        <begin position="555"/>
        <end position="604"/>
    </location>
</feature>
<feature type="compositionally biased region" description="Basic and acidic residues" evidence="1">
    <location>
        <begin position="50"/>
        <end position="61"/>
    </location>
</feature>
<feature type="compositionally biased region" description="Acidic residues" evidence="1">
    <location>
        <begin position="593"/>
        <end position="604"/>
    </location>
</feature>
<accession>A0A286UFP8</accession>
<evidence type="ECO:0000313" key="3">
    <source>
        <dbReference type="EMBL" id="PAV18423.1"/>
    </source>
</evidence>
<dbReference type="OrthoDB" id="972532at2759"/>
<evidence type="ECO:0000256" key="1">
    <source>
        <dbReference type="SAM" id="MobiDB-lite"/>
    </source>
</evidence>
<feature type="transmembrane region" description="Helical" evidence="2">
    <location>
        <begin position="441"/>
        <end position="464"/>
    </location>
</feature>
<dbReference type="Proteomes" id="UP000217199">
    <property type="component" value="Unassembled WGS sequence"/>
</dbReference>
<name>A0A286UFP8_9AGAM</name>
<sequence length="987" mass="110950">MPGVQKCRGYIKMLFDCSKTVVLPLVRSTVAVSVSSTIMSVSRGRRSRGSIRDPEERHRESSLVTDKHRKVLRQLLTVLEDLINENEAKEDRDKKELSKNVIKRLDPNRDLVGESDIGTIDEAVTRRTRTSSRPAPERDAALKKVDNQSSNVIQRYGKSLDHFTQLSYQIRGSLTSLGGGGRAAKALKEMQESLSEIYNNYLQHLSNGSDANWQKLDILDCVTSLRTAQTVAQEVVDSLQELKIYNDSFMSGLLDFRSKLREAAMVLEFEYGHIGGIEFAGNYIEREVLDPLTTAFETFLAELRNGVDKEVAMIRRAQDFSSQRYLNLTTVATFLSSVTATTLQITAGDQQSVLSIIMNTMWFTSLVFSTASAVYSLLIMTWRQSPVRQFDNYLSPIPSWLTATLRNGPVFTLIAAVVAFSVGLCILAFQTAIQQGHIATAIVPTVFAGVHANFLLLVSAWFLWEQWKARHPAFWTATKENFLMPRLNEIKKYRDHSRDTLENIKESISRFYLSVLNLRDRIRASSSGSDVEIDIEKDADITSQENVTPAVELEHPSSGLNELGNEKQDVLDNPNPELLQANPPIEVTPSDPIEPDTGGDEESIESVLEHPVFQPTLQFSPSLTFLAFAYGNRTTIYDPNQVDPYFPIVQSIEVDDNKPIKLITWSERDHLLVQAERFINVWKIDRSSSKDSTDATKEPWGSITFDTEPSAIHWTSDDSGDEVEDMIIVVYQDLVSIYDSHCKNVRSIDFSVHELYIADAVSLDSSRLLCLAGDTEEGYADRVIVFNFETGTIEKSDYVYGNDNHTLILSKKKDKALLHGSENTITLVKIGDDRIQAIDLWPVTPSYQELQTPGGAIGFYGKDDELIYGVSGYEIVILRPSTGEDYFSYNALHIVTSPTFNSEIPPPVSFSFRPDTVPYRLAFGLPDGRIKVWSIQSNMFFKDGGPGVELITVHDRKGRDRDPRVSEGKCFTIMPPRESKDIRQDLE</sequence>
<feature type="transmembrane region" description="Helical" evidence="2">
    <location>
        <begin position="353"/>
        <end position="378"/>
    </location>
</feature>
<dbReference type="SUPFAM" id="SSF50978">
    <property type="entry name" value="WD40 repeat-like"/>
    <property type="match status" value="1"/>
</dbReference>
<proteinExistence type="predicted"/>
<dbReference type="EMBL" id="NBII01000005">
    <property type="protein sequence ID" value="PAV18423.1"/>
    <property type="molecule type" value="Genomic_DNA"/>
</dbReference>
<evidence type="ECO:0000256" key="2">
    <source>
        <dbReference type="SAM" id="Phobius"/>
    </source>
</evidence>
<feature type="transmembrane region" description="Helical" evidence="2">
    <location>
        <begin position="410"/>
        <end position="429"/>
    </location>
</feature>
<protein>
    <submittedName>
        <fullName evidence="3">WD40 domain containing protein</fullName>
    </submittedName>
</protein>
<keyword evidence="4" id="KW-1185">Reference proteome</keyword>
<dbReference type="InParanoid" id="A0A286UFP8"/>
<keyword evidence="2" id="KW-1133">Transmembrane helix</keyword>
<comment type="caution">
    <text evidence="3">The sequence shown here is derived from an EMBL/GenBank/DDBJ whole genome shotgun (WGS) entry which is preliminary data.</text>
</comment>